<sequence length="150" mass="17039">MKVSCVRCLVVGSFAELHRGNREAEFGFESRTLQSLEFCGICILFIFTPLSFEWSSSCSGVIILSSSACWELTCEANVLPLLHQRTFRTFRTFTSEQANVLTLERCDWCARPIERRPSNCPGCNDRLTRQSGLPSQVASQTLETRWATFR</sequence>
<proteinExistence type="predicted"/>
<name>A0A3R7CF79_CLOSI</name>
<accession>A0A3R7CF79</accession>
<dbReference type="OrthoDB" id="10585084at2759"/>
<reference evidence="1 2" key="2">
    <citation type="journal article" date="2021" name="Genomics">
        <title>High-quality reference genome for Clonorchis sinensis.</title>
        <authorList>
            <person name="Young N.D."/>
            <person name="Stroehlein A.J."/>
            <person name="Kinkar L."/>
            <person name="Wang T."/>
            <person name="Sohn W.M."/>
            <person name="Chang B.C.H."/>
            <person name="Kaur P."/>
            <person name="Weisz D."/>
            <person name="Dudchenko O."/>
            <person name="Aiden E.L."/>
            <person name="Korhonen P.K."/>
            <person name="Gasser R.B."/>
        </authorList>
    </citation>
    <scope>NUCLEOTIDE SEQUENCE [LARGE SCALE GENOMIC DNA]</scope>
    <source>
        <strain evidence="1">Cs-k2</strain>
    </source>
</reference>
<dbReference type="Proteomes" id="UP000286415">
    <property type="component" value="Unassembled WGS sequence"/>
</dbReference>
<organism evidence="1 2">
    <name type="scientific">Clonorchis sinensis</name>
    <name type="common">Chinese liver fluke</name>
    <dbReference type="NCBI Taxonomy" id="79923"/>
    <lineage>
        <taxon>Eukaryota</taxon>
        <taxon>Metazoa</taxon>
        <taxon>Spiralia</taxon>
        <taxon>Lophotrochozoa</taxon>
        <taxon>Platyhelminthes</taxon>
        <taxon>Trematoda</taxon>
        <taxon>Digenea</taxon>
        <taxon>Opisthorchiida</taxon>
        <taxon>Opisthorchiata</taxon>
        <taxon>Opisthorchiidae</taxon>
        <taxon>Clonorchis</taxon>
    </lineage>
</organism>
<evidence type="ECO:0000313" key="1">
    <source>
        <dbReference type="EMBL" id="KAG5447914.1"/>
    </source>
</evidence>
<dbReference type="EMBL" id="NIRI02000042">
    <property type="protein sequence ID" value="KAG5447914.1"/>
    <property type="molecule type" value="Genomic_DNA"/>
</dbReference>
<comment type="caution">
    <text evidence="1">The sequence shown here is derived from an EMBL/GenBank/DDBJ whole genome shotgun (WGS) entry which is preliminary data.</text>
</comment>
<keyword evidence="2" id="KW-1185">Reference proteome</keyword>
<gene>
    <name evidence="1" type="ORF">CSKR_112315</name>
</gene>
<evidence type="ECO:0000313" key="2">
    <source>
        <dbReference type="Proteomes" id="UP000286415"/>
    </source>
</evidence>
<dbReference type="AlphaFoldDB" id="A0A3R7CF79"/>
<dbReference type="InParanoid" id="A0A3R7CF79"/>
<protein>
    <submittedName>
        <fullName evidence="1">Uncharacterized protein</fullName>
    </submittedName>
</protein>
<reference evidence="1 2" key="1">
    <citation type="journal article" date="2018" name="Biotechnol. Adv.">
        <title>Improved genomic resources and new bioinformatic workflow for the carcinogenic parasite Clonorchis sinensis: Biotechnological implications.</title>
        <authorList>
            <person name="Wang D."/>
            <person name="Korhonen P.K."/>
            <person name="Gasser R.B."/>
            <person name="Young N.D."/>
        </authorList>
    </citation>
    <scope>NUCLEOTIDE SEQUENCE [LARGE SCALE GENOMIC DNA]</scope>
    <source>
        <strain evidence="1">Cs-k2</strain>
    </source>
</reference>